<dbReference type="PANTHER" id="PTHR43706">
    <property type="entry name" value="NADH DEHYDROGENASE"/>
    <property type="match status" value="1"/>
</dbReference>
<reference evidence="11 12" key="1">
    <citation type="submission" date="2016-11" db="EMBL/GenBank/DDBJ databases">
        <authorList>
            <person name="Jaros S."/>
            <person name="Januszkiewicz K."/>
            <person name="Wedrychowicz H."/>
        </authorList>
    </citation>
    <scope>NUCLEOTIDE SEQUENCE [LARGE SCALE GENOMIC DNA]</scope>
    <source>
        <strain evidence="11 12">DSM 5091</strain>
    </source>
</reference>
<accession>A0A1M6C3B7</accession>
<name>A0A1M6C3B7_MALRU</name>
<keyword evidence="12" id="KW-1185">Reference proteome</keyword>
<sequence length="435" mass="47563">MAAEPSGKPHVLIVGGGFAGLHCAKELAKADVDITLADRQNHHLFQPLLYQVATAVLSPADIASPIRRILRNQSNTRVVLAKLTDVDLDNQRGFFPNAELPYDYLVLATGATHSYFGRDDWAELAPGLKTIDDALEIRRQVLLAYEAAEWEADEQSRQAKLTFVVVGGGPTGVELAGALKEIALQAIPKDFRHIDTTTAQVMLVEAGDRLLAALPEKLGRRAQRDLEKMGVQVKLNSAVTEICAGSVHIGEQVVPVENVIWAAGVRGSKIAEKFDAELDRSGRIKVANDLSLPKHPNVFVAGDLAHIVDPKTGAPVPGVAPAAMQMGRHVANQIKRELKKSNSARQLFRYRDKGGMATIGRNRAVATIAGLNFSGIFAWWVWSLVHIIPLIDFRSKLSVIFSWVWSYFSLSKNARLITGRRKMQVKSALGRVAED</sequence>
<evidence type="ECO:0000256" key="1">
    <source>
        <dbReference type="ARBA" id="ARBA00005272"/>
    </source>
</evidence>
<dbReference type="Proteomes" id="UP000184171">
    <property type="component" value="Unassembled WGS sequence"/>
</dbReference>
<evidence type="ECO:0000313" key="11">
    <source>
        <dbReference type="EMBL" id="SHI55510.1"/>
    </source>
</evidence>
<keyword evidence="3" id="KW-0285">Flavoprotein</keyword>
<keyword evidence="7" id="KW-0520">NAD</keyword>
<dbReference type="Pfam" id="PF07992">
    <property type="entry name" value="Pyr_redox_2"/>
    <property type="match status" value="1"/>
</dbReference>
<dbReference type="SUPFAM" id="SSF51905">
    <property type="entry name" value="FAD/NAD(P)-binding domain"/>
    <property type="match status" value="1"/>
</dbReference>
<evidence type="ECO:0000256" key="2">
    <source>
        <dbReference type="ARBA" id="ARBA00012637"/>
    </source>
</evidence>
<evidence type="ECO:0000256" key="6">
    <source>
        <dbReference type="ARBA" id="ARBA00023002"/>
    </source>
</evidence>
<dbReference type="InterPro" id="IPR023753">
    <property type="entry name" value="FAD/NAD-binding_dom"/>
</dbReference>
<gene>
    <name evidence="11" type="ORF">SAMN02745165_00392</name>
</gene>
<evidence type="ECO:0000256" key="4">
    <source>
        <dbReference type="ARBA" id="ARBA00022827"/>
    </source>
</evidence>
<dbReference type="AlphaFoldDB" id="A0A1M6C3B7"/>
<evidence type="ECO:0000313" key="12">
    <source>
        <dbReference type="Proteomes" id="UP000184171"/>
    </source>
</evidence>
<dbReference type="InterPro" id="IPR054585">
    <property type="entry name" value="NDH2-like_C"/>
</dbReference>
<evidence type="ECO:0000256" key="3">
    <source>
        <dbReference type="ARBA" id="ARBA00022630"/>
    </source>
</evidence>
<keyword evidence="4" id="KW-0274">FAD</keyword>
<dbReference type="EMBL" id="FQZT01000001">
    <property type="protein sequence ID" value="SHI55510.1"/>
    <property type="molecule type" value="Genomic_DNA"/>
</dbReference>
<proteinExistence type="inferred from homology"/>
<keyword evidence="5" id="KW-0809">Transit peptide</keyword>
<keyword evidence="6" id="KW-0560">Oxidoreductase</keyword>
<comment type="catalytic activity">
    <reaction evidence="8">
        <text>a quinone + NADH + H(+) = a quinol + NAD(+)</text>
        <dbReference type="Rhea" id="RHEA:46160"/>
        <dbReference type="ChEBI" id="CHEBI:15378"/>
        <dbReference type="ChEBI" id="CHEBI:24646"/>
        <dbReference type="ChEBI" id="CHEBI:57540"/>
        <dbReference type="ChEBI" id="CHEBI:57945"/>
        <dbReference type="ChEBI" id="CHEBI:132124"/>
        <dbReference type="EC" id="1.6.5.9"/>
    </reaction>
</comment>
<dbReference type="InterPro" id="IPR045024">
    <property type="entry name" value="NDH-2"/>
</dbReference>
<dbReference type="RefSeq" id="WP_072905058.1">
    <property type="nucleotide sequence ID" value="NZ_FQZT01000001.1"/>
</dbReference>
<dbReference type="PANTHER" id="PTHR43706:SF47">
    <property type="entry name" value="EXTERNAL NADH-UBIQUINONE OXIDOREDUCTASE 1, MITOCHONDRIAL-RELATED"/>
    <property type="match status" value="1"/>
</dbReference>
<dbReference type="Gene3D" id="3.50.50.100">
    <property type="match status" value="1"/>
</dbReference>
<protein>
    <recommendedName>
        <fullName evidence="2">NADH:ubiquinone reductase (non-electrogenic)</fullName>
        <ecNumber evidence="2">1.6.5.9</ecNumber>
    </recommendedName>
</protein>
<evidence type="ECO:0000259" key="10">
    <source>
        <dbReference type="Pfam" id="PF22366"/>
    </source>
</evidence>
<dbReference type="EC" id="1.6.5.9" evidence="2"/>
<evidence type="ECO:0000256" key="5">
    <source>
        <dbReference type="ARBA" id="ARBA00022946"/>
    </source>
</evidence>
<dbReference type="PRINTS" id="PR00411">
    <property type="entry name" value="PNDRDTASEI"/>
</dbReference>
<organism evidence="11 12">
    <name type="scientific">Malonomonas rubra DSM 5091</name>
    <dbReference type="NCBI Taxonomy" id="1122189"/>
    <lineage>
        <taxon>Bacteria</taxon>
        <taxon>Pseudomonadati</taxon>
        <taxon>Thermodesulfobacteriota</taxon>
        <taxon>Desulfuromonadia</taxon>
        <taxon>Desulfuromonadales</taxon>
        <taxon>Geopsychrobacteraceae</taxon>
        <taxon>Malonomonas</taxon>
    </lineage>
</organism>
<dbReference type="InterPro" id="IPR036188">
    <property type="entry name" value="FAD/NAD-bd_sf"/>
</dbReference>
<dbReference type="PRINTS" id="PR00368">
    <property type="entry name" value="FADPNR"/>
</dbReference>
<dbReference type="Pfam" id="PF22366">
    <property type="entry name" value="NDH2_C"/>
    <property type="match status" value="1"/>
</dbReference>
<evidence type="ECO:0000256" key="8">
    <source>
        <dbReference type="ARBA" id="ARBA00047599"/>
    </source>
</evidence>
<dbReference type="GO" id="GO:0050136">
    <property type="term" value="F:NADH dehydrogenase (quinone) (non-electrogenic) activity"/>
    <property type="evidence" value="ECO:0007669"/>
    <property type="project" value="UniProtKB-EC"/>
</dbReference>
<feature type="domain" description="FAD/NAD(P)-binding" evidence="9">
    <location>
        <begin position="10"/>
        <end position="327"/>
    </location>
</feature>
<evidence type="ECO:0000259" key="9">
    <source>
        <dbReference type="Pfam" id="PF07992"/>
    </source>
</evidence>
<feature type="domain" description="External alternative NADH-ubiquinone oxidoreductase-like C-terminal" evidence="10">
    <location>
        <begin position="353"/>
        <end position="407"/>
    </location>
</feature>
<dbReference type="STRING" id="1122189.SAMN02745165_00392"/>
<comment type="similarity">
    <text evidence="1">Belongs to the NADH dehydrogenase family.</text>
</comment>
<dbReference type="OrthoDB" id="9781621at2"/>
<evidence type="ECO:0000256" key="7">
    <source>
        <dbReference type="ARBA" id="ARBA00023027"/>
    </source>
</evidence>